<proteinExistence type="predicted"/>
<protein>
    <submittedName>
        <fullName evidence="1">Uncharacterized protein</fullName>
    </submittedName>
</protein>
<name>A0ABP0NMX1_9DINO</name>
<evidence type="ECO:0000313" key="1">
    <source>
        <dbReference type="EMBL" id="CAK9065130.1"/>
    </source>
</evidence>
<comment type="caution">
    <text evidence="1">The sequence shown here is derived from an EMBL/GenBank/DDBJ whole genome shotgun (WGS) entry which is preliminary data.</text>
</comment>
<sequence>MDSKVEVMPSFDPRISTTNDVVRQAIIPLTRNAAGEGQAMASLWSCGQPVCAASMVTHNWSNYFHHLMAAIFADALEEEHYAGVAEMLLTAEGYQRLENKIQEKGCGNKSYWVCAFSVNQHACICDNFGRAPPEGTPEFEEWDLKRRDSVTGLVFNVCPCKQRKIWNNEPALCEMNKFDSMMRHLNRQQRDFSHLVVVDVAFDVFTRAWCIAEIVESGRSRIHQRIKLHSEAALDRNYQRLSSIDVRHCKASRPEDREMILQSIQDVKRFNSDLQWTIFGTEGLLRKWMDGRERAALAGRCVRRAGTFGGHFSSSSTLDPMDTV</sequence>
<evidence type="ECO:0000313" key="2">
    <source>
        <dbReference type="Proteomes" id="UP001642484"/>
    </source>
</evidence>
<organism evidence="1 2">
    <name type="scientific">Durusdinium trenchii</name>
    <dbReference type="NCBI Taxonomy" id="1381693"/>
    <lineage>
        <taxon>Eukaryota</taxon>
        <taxon>Sar</taxon>
        <taxon>Alveolata</taxon>
        <taxon>Dinophyceae</taxon>
        <taxon>Suessiales</taxon>
        <taxon>Symbiodiniaceae</taxon>
        <taxon>Durusdinium</taxon>
    </lineage>
</organism>
<accession>A0ABP0NMX1</accession>
<reference evidence="1 2" key="1">
    <citation type="submission" date="2024-02" db="EMBL/GenBank/DDBJ databases">
        <authorList>
            <person name="Chen Y."/>
            <person name="Shah S."/>
            <person name="Dougan E. K."/>
            <person name="Thang M."/>
            <person name="Chan C."/>
        </authorList>
    </citation>
    <scope>NUCLEOTIDE SEQUENCE [LARGE SCALE GENOMIC DNA]</scope>
</reference>
<dbReference type="Proteomes" id="UP001642484">
    <property type="component" value="Unassembled WGS sequence"/>
</dbReference>
<dbReference type="EMBL" id="CAXAMN010021984">
    <property type="protein sequence ID" value="CAK9065130.1"/>
    <property type="molecule type" value="Genomic_DNA"/>
</dbReference>
<keyword evidence="2" id="KW-1185">Reference proteome</keyword>
<gene>
    <name evidence="1" type="ORF">CCMP2556_LOCUS32021</name>
</gene>